<keyword evidence="1" id="KW-0732">Signal</keyword>
<dbReference type="EMBL" id="WTYT01000006">
    <property type="protein sequence ID" value="MXO66758.1"/>
    <property type="molecule type" value="Genomic_DNA"/>
</dbReference>
<evidence type="ECO:0000313" key="2">
    <source>
        <dbReference type="EMBL" id="MXO66758.1"/>
    </source>
</evidence>
<dbReference type="AlphaFoldDB" id="A0A6I4T7U0"/>
<reference evidence="2 3" key="1">
    <citation type="submission" date="2019-12" db="EMBL/GenBank/DDBJ databases">
        <title>Genomic-based taxomic classification of the family Erythrobacteraceae.</title>
        <authorList>
            <person name="Xu L."/>
        </authorList>
    </citation>
    <scope>NUCLEOTIDE SEQUENCE [LARGE SCALE GENOMIC DNA]</scope>
    <source>
        <strain evidence="2 3">LMG 29518</strain>
    </source>
</reference>
<evidence type="ECO:0008006" key="4">
    <source>
        <dbReference type="Google" id="ProtNLM"/>
    </source>
</evidence>
<dbReference type="OrthoDB" id="7452692at2"/>
<gene>
    <name evidence="2" type="ORF">GRI91_13410</name>
</gene>
<accession>A0A6I4T7U0</accession>
<dbReference type="PROSITE" id="PS51257">
    <property type="entry name" value="PROKAR_LIPOPROTEIN"/>
    <property type="match status" value="1"/>
</dbReference>
<dbReference type="RefSeq" id="WP_160737209.1">
    <property type="nucleotide sequence ID" value="NZ_WTYT01000006.1"/>
</dbReference>
<evidence type="ECO:0000256" key="1">
    <source>
        <dbReference type="SAM" id="SignalP"/>
    </source>
</evidence>
<organism evidence="2 3">
    <name type="scientific">Altericroceibacterium endophyticum</name>
    <dbReference type="NCBI Taxonomy" id="1808508"/>
    <lineage>
        <taxon>Bacteria</taxon>
        <taxon>Pseudomonadati</taxon>
        <taxon>Pseudomonadota</taxon>
        <taxon>Alphaproteobacteria</taxon>
        <taxon>Sphingomonadales</taxon>
        <taxon>Erythrobacteraceae</taxon>
        <taxon>Altericroceibacterium</taxon>
    </lineage>
</organism>
<evidence type="ECO:0000313" key="3">
    <source>
        <dbReference type="Proteomes" id="UP000438476"/>
    </source>
</evidence>
<protein>
    <recommendedName>
        <fullName evidence="4">Lipoprotein</fullName>
    </recommendedName>
</protein>
<feature type="signal peptide" evidence="1">
    <location>
        <begin position="1"/>
        <end position="25"/>
    </location>
</feature>
<keyword evidence="3" id="KW-1185">Reference proteome</keyword>
<proteinExistence type="predicted"/>
<name>A0A6I4T7U0_9SPHN</name>
<sequence>MKHRFFKGIAAVLGPVVLSACSHSAEGGALADKAYTSPASTPLKSISQEPQQISRAAWAAGLLARADGAYEAGDVQRLSGILSALRTNGVSLQEGGGVDPMAAWSEQAGPAAASMRGRLLGPGFLHGRLAPGESWHGGQTFFSGKSSTVALSQRGTALLRLRIVNAQKETVCERSANRVSAGEQAENGPQDCHFTPLYTQRYNIDLRNEGPGNAIYYLVFD</sequence>
<dbReference type="Proteomes" id="UP000438476">
    <property type="component" value="Unassembled WGS sequence"/>
</dbReference>
<feature type="chain" id="PRO_5026268116" description="Lipoprotein" evidence="1">
    <location>
        <begin position="26"/>
        <end position="221"/>
    </location>
</feature>
<comment type="caution">
    <text evidence="2">The sequence shown here is derived from an EMBL/GenBank/DDBJ whole genome shotgun (WGS) entry which is preliminary data.</text>
</comment>